<dbReference type="Pfam" id="PF13344">
    <property type="entry name" value="Hydrolase_6"/>
    <property type="match status" value="1"/>
</dbReference>
<dbReference type="PANTHER" id="PTHR19288:SF90">
    <property type="entry name" value="OS08G0542600 PROTEIN"/>
    <property type="match status" value="1"/>
</dbReference>
<dbReference type="CDD" id="cd07525">
    <property type="entry name" value="HAD_like"/>
    <property type="match status" value="1"/>
</dbReference>
<dbReference type="InterPro" id="IPR006356">
    <property type="entry name" value="HAD-SF_hydro_IIA_hyp3"/>
</dbReference>
<dbReference type="RefSeq" id="WP_185796436.1">
    <property type="nucleotide sequence ID" value="NZ_JACLQD010000001.1"/>
</dbReference>
<reference evidence="1 2" key="1">
    <citation type="journal article" date="2017" name="Int. J. Syst. Evol. Microbiol.">
        <title>Gemmobacter straminiformis sp. nov., isolated from an artificial fountain.</title>
        <authorList>
            <person name="Kang J.Y."/>
            <person name="Kim M.J."/>
            <person name="Chun J."/>
            <person name="Son K.P."/>
            <person name="Jahng K.Y."/>
        </authorList>
    </citation>
    <scope>NUCLEOTIDE SEQUENCE [LARGE SCALE GENOMIC DNA]</scope>
    <source>
        <strain evidence="1 2">CAM-8</strain>
    </source>
</reference>
<dbReference type="InterPro" id="IPR006357">
    <property type="entry name" value="HAD-SF_hydro_IIA"/>
</dbReference>
<dbReference type="NCBIfam" id="TIGR01460">
    <property type="entry name" value="HAD-SF-IIA"/>
    <property type="match status" value="1"/>
</dbReference>
<accession>A0A842I5E1</accession>
<dbReference type="PANTHER" id="PTHR19288">
    <property type="entry name" value="4-NITROPHENYLPHOSPHATASE-RELATED"/>
    <property type="match status" value="1"/>
</dbReference>
<dbReference type="GO" id="GO:0005737">
    <property type="term" value="C:cytoplasm"/>
    <property type="evidence" value="ECO:0007669"/>
    <property type="project" value="TreeGrafter"/>
</dbReference>
<evidence type="ECO:0000313" key="2">
    <source>
        <dbReference type="Proteomes" id="UP000555411"/>
    </source>
</evidence>
<proteinExistence type="predicted"/>
<comment type="caution">
    <text evidence="1">The sequence shown here is derived from an EMBL/GenBank/DDBJ whole genome shotgun (WGS) entry which is preliminary data.</text>
</comment>
<dbReference type="InterPro" id="IPR036412">
    <property type="entry name" value="HAD-like_sf"/>
</dbReference>
<dbReference type="Pfam" id="PF13242">
    <property type="entry name" value="Hydrolase_like"/>
    <property type="match status" value="1"/>
</dbReference>
<dbReference type="NCBIfam" id="TIGR01459">
    <property type="entry name" value="HAD-SF-IIA-hyp4"/>
    <property type="match status" value="1"/>
</dbReference>
<dbReference type="InterPro" id="IPR023214">
    <property type="entry name" value="HAD_sf"/>
</dbReference>
<sequence length="295" mass="31149">MTDLIDSLASISDRYDAVFCDLWGCLHNGKTAFPAAVEALRAFKARGGTVLLLTNSPRPKSSVAAQLLGMNVPADCWHDIVSSGDAAQYALFSGAVGTRVHHIGAPKDLTFFSDISPDLAPLAARTNITRVPLAEAEGVVCTGLADDLTETPDDYRATLLAMKANGLPMLCANPDLIVDLGDRRLYCAGALAAAYEQMGGTALYFGKPHPPIYDLARRRLALLNDSPDPRILCIGDGVNTDVQGGLSEGLDTLFVTGGIAADEFGPDAASPDPALLAAWLGAKQQYSTFAIPFLR</sequence>
<dbReference type="AlphaFoldDB" id="A0A842I5E1"/>
<dbReference type="Gene3D" id="3.40.50.1000">
    <property type="entry name" value="HAD superfamily/HAD-like"/>
    <property type="match status" value="2"/>
</dbReference>
<protein>
    <submittedName>
        <fullName evidence="1">TIGR01459 family HAD-type hydrolase</fullName>
    </submittedName>
</protein>
<keyword evidence="1" id="KW-0378">Hydrolase</keyword>
<dbReference type="SUPFAM" id="SSF56784">
    <property type="entry name" value="HAD-like"/>
    <property type="match status" value="1"/>
</dbReference>
<keyword evidence="2" id="KW-1185">Reference proteome</keyword>
<evidence type="ECO:0000313" key="1">
    <source>
        <dbReference type="EMBL" id="MBC2834869.1"/>
    </source>
</evidence>
<organism evidence="1 2">
    <name type="scientific">Paragemmobacter straminiformis</name>
    <dbReference type="NCBI Taxonomy" id="2045119"/>
    <lineage>
        <taxon>Bacteria</taxon>
        <taxon>Pseudomonadati</taxon>
        <taxon>Pseudomonadota</taxon>
        <taxon>Alphaproteobacteria</taxon>
        <taxon>Rhodobacterales</taxon>
        <taxon>Paracoccaceae</taxon>
        <taxon>Paragemmobacter</taxon>
    </lineage>
</organism>
<name>A0A842I5E1_9RHOB</name>
<dbReference type="EMBL" id="JACLQD010000001">
    <property type="protein sequence ID" value="MBC2834869.1"/>
    <property type="molecule type" value="Genomic_DNA"/>
</dbReference>
<dbReference type="Proteomes" id="UP000555411">
    <property type="component" value="Unassembled WGS sequence"/>
</dbReference>
<gene>
    <name evidence="1" type="ORF">H7F16_05075</name>
</gene>
<dbReference type="GO" id="GO:0016791">
    <property type="term" value="F:phosphatase activity"/>
    <property type="evidence" value="ECO:0007669"/>
    <property type="project" value="TreeGrafter"/>
</dbReference>